<organism evidence="8 9">
    <name type="scientific">Mycolicibacterium smegmatis (strain MKD8)</name>
    <name type="common">Mycobacterium smegmatis</name>
    <dbReference type="NCBI Taxonomy" id="1214915"/>
    <lineage>
        <taxon>Bacteria</taxon>
        <taxon>Bacillati</taxon>
        <taxon>Actinomycetota</taxon>
        <taxon>Actinomycetes</taxon>
        <taxon>Mycobacteriales</taxon>
        <taxon>Mycobacteriaceae</taxon>
        <taxon>Mycolicibacterium</taxon>
    </lineage>
</organism>
<dbReference type="Gene3D" id="1.20.1720.10">
    <property type="entry name" value="Multidrug resistance protein D"/>
    <property type="match status" value="1"/>
</dbReference>
<reference evidence="8 9" key="1">
    <citation type="journal article" date="2013" name="Genome Announc.">
        <title>Draft genome sequence of MKD8, a conjugal recipient Mycobacterium smegmatis strain.</title>
        <authorList>
            <person name="Gray T.A."/>
            <person name="Palumbo M.J."/>
            <person name="Derbyshire K.M."/>
        </authorList>
    </citation>
    <scope>NUCLEOTIDE SEQUENCE [LARGE SCALE GENOMIC DNA]</scope>
    <source>
        <strain evidence="8 9">MKD8</strain>
    </source>
</reference>
<feature type="transmembrane region" description="Helical" evidence="6">
    <location>
        <begin position="366"/>
        <end position="385"/>
    </location>
</feature>
<evidence type="ECO:0000256" key="3">
    <source>
        <dbReference type="ARBA" id="ARBA00022692"/>
    </source>
</evidence>
<dbReference type="PRINTS" id="PR01036">
    <property type="entry name" value="TCRTETB"/>
</dbReference>
<evidence type="ECO:0000313" key="9">
    <source>
        <dbReference type="Proteomes" id="UP000011200"/>
    </source>
</evidence>
<name>A0A2U9PL92_MYCSE</name>
<keyword evidence="5 6" id="KW-0472">Membrane</keyword>
<keyword evidence="4 6" id="KW-1133">Transmembrane helix</keyword>
<sequence>MTDVRQTPTPDAAPPTGADTGTPLGLAALLAGTLVGTVSNNVVNVPLDAIIGEFDASLGNGVFVVVGFLVCFAATIPLAGWFGDRFGRRRVYCAALLATAVCAVGAATAPSLPLLIAWRSVGGVAAAAFAPAVMGLIAWMFSGARRGRAMGAWASVNGIGQAVGPTLGGLVADHWGWRWIFVPLVPVALAGFVGTLRYVPKFPGARMRFDLAGAAALTFGSALLMLGLAIVPQPNVSGWAAAGSVALGVVALVWFCFHCARVPNPFVNVRLVTESRFARSALAAFAQMFCLGATLLAVPLYLVAHAVSISTAGLVLFTVPVAMAVLGPVVGRRQDRLGPRLVLRVGLVVLLAVQIALAVTVAQDRLLLGVLIAALVTAGVGIALVQTPAATGATRSPAGAEGTGLGLFNLVRFAGSACGAAWVAVALSGPASFPGVFIASAVIVALGLAGTFFGPDPA</sequence>
<dbReference type="PANTHER" id="PTHR42718">
    <property type="entry name" value="MAJOR FACILITATOR SUPERFAMILY MULTIDRUG TRANSPORTER MFSC"/>
    <property type="match status" value="1"/>
</dbReference>
<feature type="transmembrane region" description="Helical" evidence="6">
    <location>
        <begin position="177"/>
        <end position="199"/>
    </location>
</feature>
<dbReference type="GO" id="GO:0022857">
    <property type="term" value="F:transmembrane transporter activity"/>
    <property type="evidence" value="ECO:0007669"/>
    <property type="project" value="InterPro"/>
</dbReference>
<feature type="transmembrane region" description="Helical" evidence="6">
    <location>
        <begin position="341"/>
        <end position="360"/>
    </location>
</feature>
<dbReference type="InterPro" id="IPR011701">
    <property type="entry name" value="MFS"/>
</dbReference>
<feature type="transmembrane region" description="Helical" evidence="6">
    <location>
        <begin position="406"/>
        <end position="427"/>
    </location>
</feature>
<dbReference type="RefSeq" id="WP_003892842.1">
    <property type="nucleotide sequence ID" value="NZ_CP027541.1"/>
</dbReference>
<reference evidence="9" key="2">
    <citation type="submission" date="2018-03" db="EMBL/GenBank/DDBJ databases">
        <authorList>
            <person name="Derbyshire K."/>
            <person name="Gray T.A."/>
            <person name="Champion M."/>
        </authorList>
    </citation>
    <scope>NUCLEOTIDE SEQUENCE [LARGE SCALE GENOMIC DNA]</scope>
    <source>
        <strain evidence="9">MKD8</strain>
    </source>
</reference>
<feature type="domain" description="Major facilitator superfamily (MFS) profile" evidence="7">
    <location>
        <begin position="25"/>
        <end position="458"/>
    </location>
</feature>
<accession>A0A2U9PL92</accession>
<dbReference type="Pfam" id="PF07690">
    <property type="entry name" value="MFS_1"/>
    <property type="match status" value="1"/>
</dbReference>
<feature type="transmembrane region" description="Helical" evidence="6">
    <location>
        <begin position="62"/>
        <end position="82"/>
    </location>
</feature>
<dbReference type="PANTHER" id="PTHR42718:SF9">
    <property type="entry name" value="MAJOR FACILITATOR SUPERFAMILY MULTIDRUG TRANSPORTER MFSC"/>
    <property type="match status" value="1"/>
</dbReference>
<dbReference type="PROSITE" id="PS50850">
    <property type="entry name" value="MFS"/>
    <property type="match status" value="1"/>
</dbReference>
<evidence type="ECO:0000256" key="4">
    <source>
        <dbReference type="ARBA" id="ARBA00022989"/>
    </source>
</evidence>
<keyword evidence="2" id="KW-0813">Transport</keyword>
<dbReference type="InterPro" id="IPR020846">
    <property type="entry name" value="MFS_dom"/>
</dbReference>
<dbReference type="AlphaFoldDB" id="A0A2U9PL92"/>
<feature type="transmembrane region" description="Helical" evidence="6">
    <location>
        <begin position="151"/>
        <end position="171"/>
    </location>
</feature>
<feature type="transmembrane region" description="Helical" evidence="6">
    <location>
        <begin position="91"/>
        <end position="110"/>
    </location>
</feature>
<evidence type="ECO:0000313" key="8">
    <source>
        <dbReference type="EMBL" id="AWT52456.1"/>
    </source>
</evidence>
<dbReference type="EMBL" id="CP027541">
    <property type="protein sequence ID" value="AWT52456.1"/>
    <property type="molecule type" value="Genomic_DNA"/>
</dbReference>
<feature type="transmembrane region" description="Helical" evidence="6">
    <location>
        <begin position="211"/>
        <end position="231"/>
    </location>
</feature>
<feature type="transmembrane region" description="Helical" evidence="6">
    <location>
        <begin position="309"/>
        <end position="329"/>
    </location>
</feature>
<dbReference type="SUPFAM" id="SSF103473">
    <property type="entry name" value="MFS general substrate transporter"/>
    <property type="match status" value="1"/>
</dbReference>
<comment type="subcellular location">
    <subcellularLocation>
        <location evidence="1">Cell membrane</location>
        <topology evidence="1">Multi-pass membrane protein</topology>
    </subcellularLocation>
</comment>
<feature type="transmembrane region" description="Helical" evidence="6">
    <location>
        <begin position="281"/>
        <end position="303"/>
    </location>
</feature>
<evidence type="ECO:0000256" key="5">
    <source>
        <dbReference type="ARBA" id="ARBA00023136"/>
    </source>
</evidence>
<feature type="transmembrane region" description="Helical" evidence="6">
    <location>
        <begin position="433"/>
        <end position="453"/>
    </location>
</feature>
<protein>
    <submittedName>
        <fullName evidence="8">Putative multidrug resistance protein</fullName>
    </submittedName>
</protein>
<evidence type="ECO:0000256" key="1">
    <source>
        <dbReference type="ARBA" id="ARBA00004651"/>
    </source>
</evidence>
<evidence type="ECO:0000256" key="2">
    <source>
        <dbReference type="ARBA" id="ARBA00022448"/>
    </source>
</evidence>
<dbReference type="InterPro" id="IPR036259">
    <property type="entry name" value="MFS_trans_sf"/>
</dbReference>
<dbReference type="GO" id="GO:0005886">
    <property type="term" value="C:plasma membrane"/>
    <property type="evidence" value="ECO:0007669"/>
    <property type="project" value="UniProtKB-SubCell"/>
</dbReference>
<dbReference type="Proteomes" id="UP000011200">
    <property type="component" value="Chromosome"/>
</dbReference>
<feature type="transmembrane region" description="Helical" evidence="6">
    <location>
        <begin position="237"/>
        <end position="260"/>
    </location>
</feature>
<proteinExistence type="predicted"/>
<evidence type="ECO:0000256" key="6">
    <source>
        <dbReference type="SAM" id="Phobius"/>
    </source>
</evidence>
<gene>
    <name evidence="8" type="ORF">D806_014710</name>
</gene>
<dbReference type="Gene3D" id="1.20.1250.20">
    <property type="entry name" value="MFS general substrate transporter like domains"/>
    <property type="match status" value="1"/>
</dbReference>
<keyword evidence="3 6" id="KW-0812">Transmembrane</keyword>
<evidence type="ECO:0000259" key="7">
    <source>
        <dbReference type="PROSITE" id="PS50850"/>
    </source>
</evidence>
<feature type="transmembrane region" description="Helical" evidence="6">
    <location>
        <begin position="116"/>
        <end position="139"/>
    </location>
</feature>